<dbReference type="Gene3D" id="3.10.180.10">
    <property type="entry name" value="2,3-Dihydroxybiphenyl 1,2-Dioxygenase, domain 1"/>
    <property type="match status" value="2"/>
</dbReference>
<keyword evidence="3" id="KW-0479">Metal-binding</keyword>
<dbReference type="Proteomes" id="UP000183986">
    <property type="component" value="Unassembled WGS sequence"/>
</dbReference>
<reference evidence="9" key="1">
    <citation type="submission" date="2016-11" db="EMBL/GenBank/DDBJ databases">
        <title>Draft Genome Sequence of Marinobacter hydrocarbonoclasticus strain STW2, a polyaromatic aromatic hydrocarbon degrading and denitrifying bacterium from rhizosphere of Seagrass Enhalus acodoides.</title>
        <authorList>
            <person name="Ling J."/>
            <person name="Dong J."/>
        </authorList>
    </citation>
    <scope>NUCLEOTIDE SEQUENCE [LARGE SCALE GENOMIC DNA]</scope>
    <source>
        <strain evidence="9">STW2</strain>
    </source>
</reference>
<keyword evidence="7" id="KW-0560">Oxidoreductase</keyword>
<dbReference type="NCBIfam" id="TIGR03211">
    <property type="entry name" value="catechol_2_3"/>
    <property type="match status" value="1"/>
</dbReference>
<dbReference type="InterPro" id="IPR054560">
    <property type="entry name" value="XylE-like_N"/>
</dbReference>
<dbReference type="AlphaFoldDB" id="A0A1M2URV0"/>
<dbReference type="OrthoDB" id="9804944at2"/>
<comment type="caution">
    <text evidence="9">The sequence shown here is derived from an EMBL/GenBank/DDBJ whole genome shotgun (WGS) entry which is preliminary data.</text>
</comment>
<keyword evidence="4" id="KW-0677">Repeat</keyword>
<feature type="domain" description="VOC" evidence="8">
    <location>
        <begin position="152"/>
        <end position="270"/>
    </location>
</feature>
<feature type="domain" description="VOC" evidence="8">
    <location>
        <begin position="8"/>
        <end position="123"/>
    </location>
</feature>
<evidence type="ECO:0000256" key="3">
    <source>
        <dbReference type="ARBA" id="ARBA00022723"/>
    </source>
</evidence>
<dbReference type="EMBL" id="MPKY01000004">
    <property type="protein sequence ID" value="OJS98058.1"/>
    <property type="molecule type" value="Genomic_DNA"/>
</dbReference>
<dbReference type="InterPro" id="IPR004360">
    <property type="entry name" value="Glyas_Fos-R_dOase_dom"/>
</dbReference>
<sequence>MSMRGVLRLGEVQIRVMDTEAAKTHYGTRMGLIEMDSNDNGLVYYKAWDEKDHHSVVLRLADKPGLDHLAFKVYDDATLTSLAEKIEAFGLSVEEVPAGAFFKSGRRIRFTLPTGHEMHLYAEKEYVGNSLGEVNPGVIPDEGVNRGFRINGLDHCFIAGPNAREAIRLFTDVFEFDLTEQVVDENQAPQIMFVSCSTRAHDIAIAEAPEPALFHHASFRLDSTQDHVHAADLIGKYDIPVEMIDRHGVTRVKTIYYFDPSGNRNEIFCDGYTWYPDHPTLTWTMDNIGGAAFSQSRQVPESFFGSMT</sequence>
<protein>
    <submittedName>
        <fullName evidence="9">Catechol 2,3-dioxygenase</fullName>
    </submittedName>
</protein>
<proteinExistence type="inferred from homology"/>
<dbReference type="Pfam" id="PF22247">
    <property type="entry name" value="Diox-like_N"/>
    <property type="match status" value="1"/>
</dbReference>
<dbReference type="GO" id="GO:0008198">
    <property type="term" value="F:ferrous iron binding"/>
    <property type="evidence" value="ECO:0007669"/>
    <property type="project" value="InterPro"/>
</dbReference>
<evidence type="ECO:0000313" key="10">
    <source>
        <dbReference type="Proteomes" id="UP000183986"/>
    </source>
</evidence>
<dbReference type="PROSITE" id="PS51819">
    <property type="entry name" value="VOC"/>
    <property type="match status" value="2"/>
</dbReference>
<comment type="similarity">
    <text evidence="1">Belongs to the extradiol ring-cleavage dioxygenase family.</text>
</comment>
<dbReference type="InterPro" id="IPR037523">
    <property type="entry name" value="VOC_core"/>
</dbReference>
<evidence type="ECO:0000259" key="8">
    <source>
        <dbReference type="PROSITE" id="PS51819"/>
    </source>
</evidence>
<keyword evidence="5" id="KW-0058">Aromatic hydrocarbons catabolism</keyword>
<comment type="subunit">
    <text evidence="2">Homotetramer.</text>
</comment>
<evidence type="ECO:0000256" key="1">
    <source>
        <dbReference type="ARBA" id="ARBA00008784"/>
    </source>
</evidence>
<evidence type="ECO:0000256" key="6">
    <source>
        <dbReference type="ARBA" id="ARBA00022964"/>
    </source>
</evidence>
<dbReference type="GO" id="GO:0018577">
    <property type="term" value="F:catechol 2,3-dioxygenase activity"/>
    <property type="evidence" value="ECO:0007669"/>
    <property type="project" value="InterPro"/>
</dbReference>
<name>A0A1M2URV0_MARNT</name>
<accession>A0A1M2URV0</accession>
<gene>
    <name evidence="9" type="ORF">BEE62_17280</name>
</gene>
<dbReference type="InterPro" id="IPR017624">
    <property type="entry name" value="Catechol_2-3_dOase"/>
</dbReference>
<dbReference type="Pfam" id="PF00903">
    <property type="entry name" value="Glyoxalase"/>
    <property type="match status" value="1"/>
</dbReference>
<dbReference type="SUPFAM" id="SSF54593">
    <property type="entry name" value="Glyoxalase/Bleomycin resistance protein/Dihydroxybiphenyl dioxygenase"/>
    <property type="match status" value="1"/>
</dbReference>
<dbReference type="InterPro" id="IPR029068">
    <property type="entry name" value="Glyas_Bleomycin-R_OHBP_Dase"/>
</dbReference>
<evidence type="ECO:0000313" key="9">
    <source>
        <dbReference type="EMBL" id="OJS98058.1"/>
    </source>
</evidence>
<evidence type="ECO:0000256" key="5">
    <source>
        <dbReference type="ARBA" id="ARBA00022797"/>
    </source>
</evidence>
<organism evidence="9 10">
    <name type="scientific">Marinobacter nauticus</name>
    <name type="common">Marinobacter hydrocarbonoclasticus</name>
    <name type="synonym">Marinobacter aquaeolei</name>
    <dbReference type="NCBI Taxonomy" id="2743"/>
    <lineage>
        <taxon>Bacteria</taxon>
        <taxon>Pseudomonadati</taxon>
        <taxon>Pseudomonadota</taxon>
        <taxon>Gammaproteobacteria</taxon>
        <taxon>Pseudomonadales</taxon>
        <taxon>Marinobacteraceae</taxon>
        <taxon>Marinobacter</taxon>
    </lineage>
</organism>
<evidence type="ECO:0000256" key="2">
    <source>
        <dbReference type="ARBA" id="ARBA00011881"/>
    </source>
</evidence>
<evidence type="ECO:0000256" key="4">
    <source>
        <dbReference type="ARBA" id="ARBA00022737"/>
    </source>
</evidence>
<keyword evidence="6" id="KW-0223">Dioxygenase</keyword>
<keyword evidence="10" id="KW-1185">Reference proteome</keyword>
<evidence type="ECO:0000256" key="7">
    <source>
        <dbReference type="ARBA" id="ARBA00023002"/>
    </source>
</evidence>